<dbReference type="SMART" id="SM00487">
    <property type="entry name" value="DEXDc"/>
    <property type="match status" value="1"/>
</dbReference>
<evidence type="ECO:0000313" key="15">
    <source>
        <dbReference type="EMBL" id="KAF4660805.1"/>
    </source>
</evidence>
<dbReference type="InterPro" id="IPR001650">
    <property type="entry name" value="Helicase_C-like"/>
</dbReference>
<dbReference type="SMART" id="SM00490">
    <property type="entry name" value="HELICc"/>
    <property type="match status" value="1"/>
</dbReference>
<sequence length="703" mass="77874">MNHVSSSNNTNDATAALNGSSASKNPQSQAPAGTAKYVPPHKRRQMQAEGAQADTAPHHGSRHLEEAFGASAFNRQTSSSSRFGGSRDSYSTFGGGKGREPREHGFGGGSSRFGGPRERFGESRDRFGDREHFGFGSKPSYAGHSRGVNDRLDWSQPPPQGDGTWARRDGRRPPYEDERELFDQENTVHAGINFDQYDKIPVEVSGAGAADIHPLEQFNDGELESSIVENIKRCGFDRPTPVQKYSIPTLIARLDLMSCAQTGSGKTGAYLIPAINNMLKDGPPDGTSSGDYGRRKAYPVTLILSPTRELASQIHEEARKFCFNTGIRPVVVYGGADVRTQLRELERGCDILVATPGRLSDLMERFRVSLCQIKMLIFDEADRMLDMGFEPQIRRIVEQEDMPSCRDGRQSAMFSATFPKEIQQLARDFLKDYIYLTVGRVGSTHGSIKQIMRYVDENSKLRDLYRVLEEQTEEGLTLVFVETKRKADEIENMLRRDRYPATSIHGDRSQWEREEALKAFKSGELPILVATDVAARGLDISHVNLVINYDLPNNIDDYVHRIGRTGRAGNLGTAIAFVNEGSKPILRDLWTLLEENKQEIPQWFTSLVQETTSASGRFGRGGKGRGGGRSGGGFASRDVRQPTGRGDFQRYEHRSAGFLGRPGVAPPAPVVNTRAANMHQKPAVRPQPARSVTPPEDSWADAW</sequence>
<feature type="region of interest" description="Disordered" evidence="10">
    <location>
        <begin position="1"/>
        <end position="174"/>
    </location>
</feature>
<dbReference type="PANTHER" id="PTHR47958">
    <property type="entry name" value="ATP-DEPENDENT RNA HELICASE DBP3"/>
    <property type="match status" value="1"/>
</dbReference>
<comment type="caution">
    <text evidence="14">The sequence shown here is derived from an EMBL/GenBank/DDBJ whole genome shotgun (WGS) entry which is preliminary data.</text>
</comment>
<keyword evidence="2 9" id="KW-0547">Nucleotide-binding</keyword>
<protein>
    <recommendedName>
        <fullName evidence="1">RNA helicase</fullName>
        <ecNumber evidence="1">3.6.4.13</ecNumber>
    </recommendedName>
</protein>
<evidence type="ECO:0000256" key="6">
    <source>
        <dbReference type="ARBA" id="ARBA00022884"/>
    </source>
</evidence>
<dbReference type="OrthoDB" id="196131at2759"/>
<evidence type="ECO:0000256" key="8">
    <source>
        <dbReference type="PROSITE-ProRule" id="PRU00552"/>
    </source>
</evidence>
<evidence type="ECO:0000256" key="7">
    <source>
        <dbReference type="ARBA" id="ARBA00047984"/>
    </source>
</evidence>
<dbReference type="GO" id="GO:0005524">
    <property type="term" value="F:ATP binding"/>
    <property type="evidence" value="ECO:0007669"/>
    <property type="project" value="UniProtKB-KW"/>
</dbReference>
<feature type="short sequence motif" description="Q motif" evidence="8">
    <location>
        <begin position="216"/>
        <end position="244"/>
    </location>
</feature>
<dbReference type="EMBL" id="JABANN010000375">
    <property type="protein sequence ID" value="KAF4660805.1"/>
    <property type="molecule type" value="Genomic_DNA"/>
</dbReference>
<dbReference type="GO" id="GO:0003723">
    <property type="term" value="F:RNA binding"/>
    <property type="evidence" value="ECO:0007669"/>
    <property type="project" value="UniProtKB-KW"/>
</dbReference>
<feature type="region of interest" description="Disordered" evidence="10">
    <location>
        <begin position="675"/>
        <end position="703"/>
    </location>
</feature>
<dbReference type="FunFam" id="3.40.50.300:FF:000397">
    <property type="entry name" value="Probable ATP-dependent RNA helicase DDX4"/>
    <property type="match status" value="1"/>
</dbReference>
<evidence type="ECO:0000256" key="5">
    <source>
        <dbReference type="ARBA" id="ARBA00022840"/>
    </source>
</evidence>
<dbReference type="EMBL" id="JABAHT010000366">
    <property type="protein sequence ID" value="KAF4657211.1"/>
    <property type="molecule type" value="Genomic_DNA"/>
</dbReference>
<name>A0A7J6LDN3_PEROL</name>
<dbReference type="InterPro" id="IPR044763">
    <property type="entry name" value="Ded1/Dbp1_DEADc"/>
</dbReference>
<accession>A0A7J6LDN3</accession>
<dbReference type="GO" id="GO:0003724">
    <property type="term" value="F:RNA helicase activity"/>
    <property type="evidence" value="ECO:0007669"/>
    <property type="project" value="UniProtKB-EC"/>
</dbReference>
<dbReference type="Proteomes" id="UP000570595">
    <property type="component" value="Unassembled WGS sequence"/>
</dbReference>
<evidence type="ECO:0000259" key="12">
    <source>
        <dbReference type="PROSITE" id="PS51194"/>
    </source>
</evidence>
<evidence type="ECO:0000259" key="11">
    <source>
        <dbReference type="PROSITE" id="PS51192"/>
    </source>
</evidence>
<feature type="compositionally biased region" description="Gly residues" evidence="10">
    <location>
        <begin position="618"/>
        <end position="634"/>
    </location>
</feature>
<evidence type="ECO:0000256" key="2">
    <source>
        <dbReference type="ARBA" id="ARBA00022741"/>
    </source>
</evidence>
<proteinExistence type="inferred from homology"/>
<gene>
    <name evidence="15" type="ORF">FOL46_005975</name>
    <name evidence="14" type="ORF">FOZ61_006423</name>
</gene>
<dbReference type="InterPro" id="IPR014014">
    <property type="entry name" value="RNA_helicase_DEAD_Q_motif"/>
</dbReference>
<dbReference type="AlphaFoldDB" id="A0A7J6LDN3"/>
<feature type="domain" description="Helicase ATP-binding" evidence="11">
    <location>
        <begin position="247"/>
        <end position="436"/>
    </location>
</feature>
<dbReference type="CDD" id="cd18787">
    <property type="entry name" value="SF2_C_DEAD"/>
    <property type="match status" value="1"/>
</dbReference>
<evidence type="ECO:0000256" key="9">
    <source>
        <dbReference type="RuleBase" id="RU000492"/>
    </source>
</evidence>
<feature type="compositionally biased region" description="Basic and acidic residues" evidence="10">
    <location>
        <begin position="115"/>
        <end position="133"/>
    </location>
</feature>
<dbReference type="InterPro" id="IPR000629">
    <property type="entry name" value="RNA-helicase_DEAD-box_CS"/>
</dbReference>
<feature type="domain" description="Helicase C-terminal" evidence="12">
    <location>
        <begin position="460"/>
        <end position="608"/>
    </location>
</feature>
<reference evidence="16 17" key="1">
    <citation type="submission" date="2020-04" db="EMBL/GenBank/DDBJ databases">
        <title>Perkinsus olseni comparative genomics.</title>
        <authorList>
            <person name="Bogema D.R."/>
        </authorList>
    </citation>
    <scope>NUCLEOTIDE SEQUENCE [LARGE SCALE GENOMIC DNA]</scope>
    <source>
        <strain evidence="14">ATCC PRA-179</strain>
        <strain evidence="15">ATCC PRA-31</strain>
    </source>
</reference>
<keyword evidence="3 9" id="KW-0378">Hydrolase</keyword>
<dbReference type="EC" id="3.6.4.13" evidence="1"/>
<comment type="catalytic activity">
    <reaction evidence="7">
        <text>ATP + H2O = ADP + phosphate + H(+)</text>
        <dbReference type="Rhea" id="RHEA:13065"/>
        <dbReference type="ChEBI" id="CHEBI:15377"/>
        <dbReference type="ChEBI" id="CHEBI:15378"/>
        <dbReference type="ChEBI" id="CHEBI:30616"/>
        <dbReference type="ChEBI" id="CHEBI:43474"/>
        <dbReference type="ChEBI" id="CHEBI:456216"/>
        <dbReference type="EC" id="3.6.4.13"/>
    </reaction>
</comment>
<dbReference type="FunFam" id="3.40.50.300:FF:000008">
    <property type="entry name" value="ATP-dependent RNA helicase RhlB"/>
    <property type="match status" value="1"/>
</dbReference>
<dbReference type="PROSITE" id="PS51195">
    <property type="entry name" value="Q_MOTIF"/>
    <property type="match status" value="1"/>
</dbReference>
<dbReference type="InterPro" id="IPR027417">
    <property type="entry name" value="P-loop_NTPase"/>
</dbReference>
<dbReference type="InterPro" id="IPR011545">
    <property type="entry name" value="DEAD/DEAH_box_helicase_dom"/>
</dbReference>
<dbReference type="Pfam" id="PF00271">
    <property type="entry name" value="Helicase_C"/>
    <property type="match status" value="1"/>
</dbReference>
<comment type="similarity">
    <text evidence="9">Belongs to the DEAD box helicase family.</text>
</comment>
<dbReference type="PROSITE" id="PS51194">
    <property type="entry name" value="HELICASE_CTER"/>
    <property type="match status" value="1"/>
</dbReference>
<feature type="compositionally biased region" description="Low complexity" evidence="10">
    <location>
        <begin position="78"/>
        <end position="91"/>
    </location>
</feature>
<feature type="domain" description="DEAD-box RNA helicase Q" evidence="13">
    <location>
        <begin position="216"/>
        <end position="244"/>
    </location>
</feature>
<feature type="region of interest" description="Disordered" evidence="10">
    <location>
        <begin position="614"/>
        <end position="647"/>
    </location>
</feature>
<evidence type="ECO:0000256" key="10">
    <source>
        <dbReference type="SAM" id="MobiDB-lite"/>
    </source>
</evidence>
<dbReference type="PROSITE" id="PS51192">
    <property type="entry name" value="HELICASE_ATP_BIND_1"/>
    <property type="match status" value="1"/>
</dbReference>
<dbReference type="Gene3D" id="3.40.50.300">
    <property type="entry name" value="P-loop containing nucleotide triphosphate hydrolases"/>
    <property type="match status" value="2"/>
</dbReference>
<evidence type="ECO:0000256" key="4">
    <source>
        <dbReference type="ARBA" id="ARBA00022806"/>
    </source>
</evidence>
<dbReference type="Proteomes" id="UP000572268">
    <property type="component" value="Unassembled WGS sequence"/>
</dbReference>
<feature type="compositionally biased region" description="Basic and acidic residues" evidence="10">
    <location>
        <begin position="165"/>
        <end position="174"/>
    </location>
</feature>
<dbReference type="Pfam" id="PF00270">
    <property type="entry name" value="DEAD"/>
    <property type="match status" value="1"/>
</dbReference>
<dbReference type="PROSITE" id="PS00039">
    <property type="entry name" value="DEAD_ATP_HELICASE"/>
    <property type="match status" value="1"/>
</dbReference>
<keyword evidence="5 9" id="KW-0067">ATP-binding</keyword>
<evidence type="ECO:0000259" key="13">
    <source>
        <dbReference type="PROSITE" id="PS51195"/>
    </source>
</evidence>
<dbReference type="InterPro" id="IPR014001">
    <property type="entry name" value="Helicase_ATP-bd"/>
</dbReference>
<dbReference type="SUPFAM" id="SSF52540">
    <property type="entry name" value="P-loop containing nucleoside triphosphate hydrolases"/>
    <property type="match status" value="1"/>
</dbReference>
<organism evidence="14 16">
    <name type="scientific">Perkinsus olseni</name>
    <name type="common">Perkinsus atlanticus</name>
    <dbReference type="NCBI Taxonomy" id="32597"/>
    <lineage>
        <taxon>Eukaryota</taxon>
        <taxon>Sar</taxon>
        <taxon>Alveolata</taxon>
        <taxon>Perkinsozoa</taxon>
        <taxon>Perkinsea</taxon>
        <taxon>Perkinsida</taxon>
        <taxon>Perkinsidae</taxon>
        <taxon>Perkinsus</taxon>
    </lineage>
</organism>
<evidence type="ECO:0000313" key="16">
    <source>
        <dbReference type="Proteomes" id="UP000570595"/>
    </source>
</evidence>
<evidence type="ECO:0000256" key="3">
    <source>
        <dbReference type="ARBA" id="ARBA00022801"/>
    </source>
</evidence>
<keyword evidence="4 9" id="KW-0347">Helicase</keyword>
<keyword evidence="6" id="KW-0694">RNA-binding</keyword>
<dbReference type="GO" id="GO:0016787">
    <property type="term" value="F:hydrolase activity"/>
    <property type="evidence" value="ECO:0007669"/>
    <property type="project" value="UniProtKB-KW"/>
</dbReference>
<evidence type="ECO:0000313" key="17">
    <source>
        <dbReference type="Proteomes" id="UP000572268"/>
    </source>
</evidence>
<evidence type="ECO:0000256" key="1">
    <source>
        <dbReference type="ARBA" id="ARBA00012552"/>
    </source>
</evidence>
<dbReference type="CDD" id="cd17967">
    <property type="entry name" value="DEADc_DDX3_DDX4"/>
    <property type="match status" value="1"/>
</dbReference>
<feature type="compositionally biased region" description="Polar residues" evidence="10">
    <location>
        <begin position="1"/>
        <end position="31"/>
    </location>
</feature>
<evidence type="ECO:0000313" key="14">
    <source>
        <dbReference type="EMBL" id="KAF4657211.1"/>
    </source>
</evidence>